<dbReference type="RefSeq" id="WP_074640462.1">
    <property type="nucleotide sequence ID" value="NZ_FNBL01000001.1"/>
</dbReference>
<evidence type="ECO:0000256" key="2">
    <source>
        <dbReference type="ARBA" id="ARBA00023315"/>
    </source>
</evidence>
<dbReference type="InterPro" id="IPR016181">
    <property type="entry name" value="Acyl_CoA_acyltransferase"/>
</dbReference>
<dbReference type="CDD" id="cd04301">
    <property type="entry name" value="NAT_SF"/>
    <property type="match status" value="1"/>
</dbReference>
<protein>
    <submittedName>
        <fullName evidence="4">Acetyltransferase (GNAT) domain-containing protein</fullName>
    </submittedName>
</protein>
<dbReference type="SUPFAM" id="SSF55729">
    <property type="entry name" value="Acyl-CoA N-acyltransferases (Nat)"/>
    <property type="match status" value="1"/>
</dbReference>
<feature type="domain" description="N-acetyltransferase" evidence="3">
    <location>
        <begin position="48"/>
        <end position="191"/>
    </location>
</feature>
<dbReference type="PROSITE" id="PS51186">
    <property type="entry name" value="GNAT"/>
    <property type="match status" value="1"/>
</dbReference>
<keyword evidence="2" id="KW-0012">Acyltransferase</keyword>
<evidence type="ECO:0000256" key="1">
    <source>
        <dbReference type="ARBA" id="ARBA00022679"/>
    </source>
</evidence>
<evidence type="ECO:0000313" key="4">
    <source>
        <dbReference type="EMBL" id="SDE82541.1"/>
    </source>
</evidence>
<dbReference type="Pfam" id="PF00583">
    <property type="entry name" value="Acetyltransf_1"/>
    <property type="match status" value="1"/>
</dbReference>
<dbReference type="Gene3D" id="3.40.630.30">
    <property type="match status" value="1"/>
</dbReference>
<reference evidence="4 5" key="1">
    <citation type="submission" date="2016-10" db="EMBL/GenBank/DDBJ databases">
        <authorList>
            <person name="de Groot N.N."/>
        </authorList>
    </citation>
    <scope>NUCLEOTIDE SEQUENCE [LARGE SCALE GENOMIC DNA]</scope>
    <source>
        <strain evidence="4 5">DSM 27375</strain>
    </source>
</reference>
<dbReference type="EMBL" id="FNBL01000001">
    <property type="protein sequence ID" value="SDE82541.1"/>
    <property type="molecule type" value="Genomic_DNA"/>
</dbReference>
<dbReference type="AlphaFoldDB" id="A0A1G7G323"/>
<accession>A0A1G7G323</accession>
<dbReference type="PANTHER" id="PTHR43800">
    <property type="entry name" value="PEPTIDYL-LYSINE N-ACETYLTRANSFERASE YJAB"/>
    <property type="match status" value="1"/>
</dbReference>
<dbReference type="PANTHER" id="PTHR43800:SF1">
    <property type="entry name" value="PEPTIDYL-LYSINE N-ACETYLTRANSFERASE YJAB"/>
    <property type="match status" value="1"/>
</dbReference>
<dbReference type="Proteomes" id="UP000182284">
    <property type="component" value="Unassembled WGS sequence"/>
</dbReference>
<sequence length="206" mass="22882">MTQTSPLPASPLSDGIHPLPSGKLAAVVTYLEMTRRPAPRDVAAPEGVTLVAHEAPDLAWYRGLYRAVGEDWLWFSRLYMEDAALAAILHHKDVEVSALTKDGRALGLLELDFRDPDNTELTFFGLSKELIGTGAGRWMMERALDLAFKRPITRLFVHTCTLDSPQAVGFYIRSGFVPYRRAIEVMDDPRKNGPVRDDAAGHIPKI</sequence>
<organism evidence="4 5">
    <name type="scientific">Celeribacter baekdonensis</name>
    <dbReference type="NCBI Taxonomy" id="875171"/>
    <lineage>
        <taxon>Bacteria</taxon>
        <taxon>Pseudomonadati</taxon>
        <taxon>Pseudomonadota</taxon>
        <taxon>Alphaproteobacteria</taxon>
        <taxon>Rhodobacterales</taxon>
        <taxon>Roseobacteraceae</taxon>
        <taxon>Celeribacter</taxon>
    </lineage>
</organism>
<keyword evidence="1 4" id="KW-0808">Transferase</keyword>
<dbReference type="InterPro" id="IPR000182">
    <property type="entry name" value="GNAT_dom"/>
</dbReference>
<gene>
    <name evidence="4" type="ORF">SAMN04488117_101365</name>
</gene>
<name>A0A1G7G323_9RHOB</name>
<evidence type="ECO:0000313" key="5">
    <source>
        <dbReference type="Proteomes" id="UP000182284"/>
    </source>
</evidence>
<dbReference type="GO" id="GO:0016747">
    <property type="term" value="F:acyltransferase activity, transferring groups other than amino-acyl groups"/>
    <property type="evidence" value="ECO:0007669"/>
    <property type="project" value="InterPro"/>
</dbReference>
<evidence type="ECO:0000259" key="3">
    <source>
        <dbReference type="PROSITE" id="PS51186"/>
    </source>
</evidence>
<proteinExistence type="predicted"/>